<dbReference type="InterPro" id="IPR036875">
    <property type="entry name" value="Znf_CCHC_sf"/>
</dbReference>
<feature type="compositionally biased region" description="Low complexity" evidence="2">
    <location>
        <begin position="107"/>
        <end position="120"/>
    </location>
</feature>
<comment type="caution">
    <text evidence="4">The sequence shown here is derived from an EMBL/GenBank/DDBJ whole genome shotgun (WGS) entry which is preliminary data.</text>
</comment>
<keyword evidence="5" id="KW-1185">Reference proteome</keyword>
<keyword evidence="1" id="KW-0863">Zinc-finger</keyword>
<keyword evidence="1" id="KW-0479">Metal-binding</keyword>
<feature type="domain" description="CCHC-type" evidence="3">
    <location>
        <begin position="443"/>
        <end position="458"/>
    </location>
</feature>
<dbReference type="GeneID" id="39608075"/>
<evidence type="ECO:0000313" key="5">
    <source>
        <dbReference type="Proteomes" id="UP000267145"/>
    </source>
</evidence>
<accession>A0A3M9XWC7</accession>
<feature type="domain" description="CCHC-type" evidence="3">
    <location>
        <begin position="157"/>
        <end position="172"/>
    </location>
</feature>
<dbReference type="PANTHER" id="PTHR23002">
    <property type="entry name" value="ZINC FINGER CCHC DOMAIN CONTAINING PROTEIN"/>
    <property type="match status" value="1"/>
</dbReference>
<feature type="domain" description="CCHC-type" evidence="3">
    <location>
        <begin position="483"/>
        <end position="499"/>
    </location>
</feature>
<gene>
    <name evidence="4" type="ORF">D7B24_004386</name>
</gene>
<feature type="domain" description="CCHC-type" evidence="3">
    <location>
        <begin position="401"/>
        <end position="416"/>
    </location>
</feature>
<dbReference type="EMBL" id="RBVV01000241">
    <property type="protein sequence ID" value="RNJ52112.1"/>
    <property type="molecule type" value="Genomic_DNA"/>
</dbReference>
<feature type="domain" description="CCHC-type" evidence="3">
    <location>
        <begin position="353"/>
        <end position="368"/>
    </location>
</feature>
<evidence type="ECO:0000256" key="1">
    <source>
        <dbReference type="PROSITE-ProRule" id="PRU00047"/>
    </source>
</evidence>
<dbReference type="SUPFAM" id="SSF57756">
    <property type="entry name" value="Retrovirus zinc finger-like domains"/>
    <property type="match status" value="5"/>
</dbReference>
<dbReference type="InterPro" id="IPR001878">
    <property type="entry name" value="Znf_CCHC"/>
</dbReference>
<dbReference type="GO" id="GO:0008270">
    <property type="term" value="F:zinc ion binding"/>
    <property type="evidence" value="ECO:0007669"/>
    <property type="project" value="UniProtKB-KW"/>
</dbReference>
<feature type="region of interest" description="Disordered" evidence="2">
    <location>
        <begin position="506"/>
        <end position="554"/>
    </location>
</feature>
<dbReference type="Proteomes" id="UP000267145">
    <property type="component" value="Unassembled WGS sequence"/>
</dbReference>
<evidence type="ECO:0000259" key="3">
    <source>
        <dbReference type="PROSITE" id="PS50158"/>
    </source>
</evidence>
<dbReference type="PROSITE" id="PS50158">
    <property type="entry name" value="ZF_CCHC"/>
    <property type="match status" value="10"/>
</dbReference>
<protein>
    <recommendedName>
        <fullName evidence="3">CCHC-type domain-containing protein</fullName>
    </recommendedName>
</protein>
<dbReference type="AlphaFoldDB" id="A0A3M9XWC7"/>
<feature type="compositionally biased region" description="Basic and acidic residues" evidence="2">
    <location>
        <begin position="291"/>
        <end position="309"/>
    </location>
</feature>
<feature type="domain" description="CCHC-type" evidence="3">
    <location>
        <begin position="136"/>
        <end position="151"/>
    </location>
</feature>
<organism evidence="4 5">
    <name type="scientific">Verticillium nonalfalfae</name>
    <dbReference type="NCBI Taxonomy" id="1051616"/>
    <lineage>
        <taxon>Eukaryota</taxon>
        <taxon>Fungi</taxon>
        <taxon>Dikarya</taxon>
        <taxon>Ascomycota</taxon>
        <taxon>Pezizomycotina</taxon>
        <taxon>Sordariomycetes</taxon>
        <taxon>Hypocreomycetidae</taxon>
        <taxon>Glomerellales</taxon>
        <taxon>Plectosphaerellaceae</taxon>
        <taxon>Verticillium</taxon>
    </lineage>
</organism>
<feature type="domain" description="CCHC-type" evidence="3">
    <location>
        <begin position="326"/>
        <end position="340"/>
    </location>
</feature>
<dbReference type="Gene3D" id="4.10.60.10">
    <property type="entry name" value="Zinc finger, CCHC-type"/>
    <property type="match status" value="6"/>
</dbReference>
<sequence length="554" mass="61411">MAFAVAKLALASHIGDWIPEFPGQKKPHGRSSRSLTHAVETGYELSDFYQDDDDWDKVSIASVRSFDSISSVKSYKSTELDYLPASPHLHNTPVKMASNDEWGNGAPGPADDMGDAAARYGGHGGGDGGDGGDRTCNNCGEPGHMRRECPSLPPMVCNFCNEEGHMRRDCPNKPAEVCRNCQQEGHLVSECNNPRKIDYSGVEDVTSDEAWTAMQDAVEERDVFDFKEELRKYMKHHPETTYLDLEEAFRAQDMNVYCIATKREHLLDTMTNMDLQGNLGKEYTVSFRFSPKPERERERETWPKDKEENLERLANAGEPAPTGKPRCTNCKELGHISKNCTADRQEIEKVSIRCYNCDEDGHRVRDCPVPRKDKFACKNCNQPGHKAADCTEPRNADGVECNKCHEMGHFSRDCPQGGSRTCRNCDQEGHIAKECPEPRRMQCRNCDEYGHTGRECPKPQDSKSKLSVSFLCPFANQSVSRVKCLNCGEMGHKKYNCTNPHVDEDAQGHNASGGGGDLPASNDFGGSGGFDDKASADQGPMWQTATAGGGGNDW</sequence>
<reference evidence="4 5" key="1">
    <citation type="submission" date="2018-10" db="EMBL/GenBank/DDBJ databases">
        <title>Genome sequence of Verticillium nonalfalfae VnAa140.</title>
        <authorList>
            <person name="Stajich J.E."/>
            <person name="Kasson M.T."/>
        </authorList>
    </citation>
    <scope>NUCLEOTIDE SEQUENCE [LARGE SCALE GENOMIC DNA]</scope>
    <source>
        <strain evidence="4 5">VnAa140</strain>
    </source>
</reference>
<dbReference type="STRING" id="1051616.A0A3M9XWC7"/>
<evidence type="ECO:0000256" key="2">
    <source>
        <dbReference type="SAM" id="MobiDB-lite"/>
    </source>
</evidence>
<proteinExistence type="predicted"/>
<keyword evidence="1" id="KW-0862">Zinc</keyword>
<feature type="region of interest" description="Disordered" evidence="2">
    <location>
        <begin position="104"/>
        <end position="133"/>
    </location>
</feature>
<feature type="region of interest" description="Disordered" evidence="2">
    <location>
        <begin position="290"/>
        <end position="309"/>
    </location>
</feature>
<dbReference type="SMART" id="SM00343">
    <property type="entry name" value="ZnF_C2HC"/>
    <property type="match status" value="10"/>
</dbReference>
<dbReference type="GO" id="GO:0003676">
    <property type="term" value="F:nucleic acid binding"/>
    <property type="evidence" value="ECO:0007669"/>
    <property type="project" value="InterPro"/>
</dbReference>
<name>A0A3M9XWC7_9PEZI</name>
<dbReference type="Pfam" id="PF00098">
    <property type="entry name" value="zf-CCHC"/>
    <property type="match status" value="10"/>
</dbReference>
<feature type="domain" description="CCHC-type" evidence="3">
    <location>
        <begin position="377"/>
        <end position="392"/>
    </location>
</feature>
<feature type="domain" description="CCHC-type" evidence="3">
    <location>
        <begin position="422"/>
        <end position="437"/>
    </location>
</feature>
<dbReference type="InterPro" id="IPR051714">
    <property type="entry name" value="Znf_CCHC_NABP"/>
</dbReference>
<dbReference type="RefSeq" id="XP_028490270.1">
    <property type="nucleotide sequence ID" value="XM_028638557.1"/>
</dbReference>
<evidence type="ECO:0000313" key="4">
    <source>
        <dbReference type="EMBL" id="RNJ52112.1"/>
    </source>
</evidence>
<feature type="domain" description="CCHC-type" evidence="3">
    <location>
        <begin position="178"/>
        <end position="191"/>
    </location>
</feature>